<dbReference type="Pfam" id="PF00795">
    <property type="entry name" value="CN_hydrolase"/>
    <property type="match status" value="1"/>
</dbReference>
<dbReference type="EMBL" id="QWIM01001042">
    <property type="protein sequence ID" value="RMY28881.1"/>
    <property type="molecule type" value="Genomic_DNA"/>
</dbReference>
<dbReference type="Proteomes" id="UP000282582">
    <property type="component" value="Unassembled WGS sequence"/>
</dbReference>
<dbReference type="NCBIfam" id="NF009803">
    <property type="entry name" value="PRK13287.1"/>
    <property type="match status" value="1"/>
</dbReference>
<dbReference type="PANTHER" id="PTHR43674">
    <property type="entry name" value="NITRILASE C965.09-RELATED"/>
    <property type="match status" value="1"/>
</dbReference>
<protein>
    <recommendedName>
        <fullName evidence="2">CN hydrolase domain-containing protein</fullName>
    </recommendedName>
</protein>
<dbReference type="SUPFAM" id="SSF56317">
    <property type="entry name" value="Carbon-nitrogen hydrolase"/>
    <property type="match status" value="1"/>
</dbReference>
<sequence length="423" mass="46530">MEHSFSNGHNAGIAGNTGARDALRRSSELSDSVLFSVPSIFSCHESSLNSDYTSVCNRHTFEDVGPDKTPQIHTWQPNSYEYTHPRPNMSGSGLGGLNKSSENSTIIGLCQSQLFDVQTPAQLHQATNHVCSLVAKARRGYPLMDMIVFPEYCVHGLSMSTDDSIMCTMDGPEVVAFKTACRENKIWGCFSIMEKNELGMPWNTGIVIDSDGELVNYYRKMHPWVPVEPWYPGNRGVPTFTGPGGVKMAHIICHDGQFPEMARECAYKGAEVMLRTAGYTSPIKGSWEITNRSNAFCNLMWTCSVALAGSDGTFDSMGEAMFCNPEGEIVRHSNNANVDEIYCCEIRKGDALEKRANWGVENNLYQFGHRGYAAVSGGAQDCPYTYMQDLVKGEYKQSGEEGVKVTDGTGCGIPAPTTKYELN</sequence>
<proteinExistence type="predicted"/>
<dbReference type="InterPro" id="IPR003010">
    <property type="entry name" value="C-N_Hydrolase"/>
</dbReference>
<gene>
    <name evidence="4" type="ORF">D0866_09096</name>
    <name evidence="3" type="ORF">D0868_08032</name>
</gene>
<dbReference type="Gene3D" id="3.60.110.10">
    <property type="entry name" value="Carbon-nitrogen hydrolase"/>
    <property type="match status" value="1"/>
</dbReference>
<name>A0A3M7AN39_HORWE</name>
<dbReference type="InterPro" id="IPR050345">
    <property type="entry name" value="Aliph_Amidase/BUP"/>
</dbReference>
<evidence type="ECO:0000259" key="2">
    <source>
        <dbReference type="PROSITE" id="PS50263"/>
    </source>
</evidence>
<accession>A0A3M7AN39</accession>
<dbReference type="EMBL" id="QWIK01000691">
    <property type="protein sequence ID" value="RMY02317.1"/>
    <property type="molecule type" value="Genomic_DNA"/>
</dbReference>
<comment type="caution">
    <text evidence="4">The sequence shown here is derived from an EMBL/GenBank/DDBJ whole genome shotgun (WGS) entry which is preliminary data.</text>
</comment>
<dbReference type="GO" id="GO:0033388">
    <property type="term" value="P:putrescine biosynthetic process from arginine"/>
    <property type="evidence" value="ECO:0007669"/>
    <property type="project" value="TreeGrafter"/>
</dbReference>
<organism evidence="4 5">
    <name type="scientific">Hortaea werneckii</name>
    <name type="common">Black yeast</name>
    <name type="synonym">Cladosporium werneckii</name>
    <dbReference type="NCBI Taxonomy" id="91943"/>
    <lineage>
        <taxon>Eukaryota</taxon>
        <taxon>Fungi</taxon>
        <taxon>Dikarya</taxon>
        <taxon>Ascomycota</taxon>
        <taxon>Pezizomycotina</taxon>
        <taxon>Dothideomycetes</taxon>
        <taxon>Dothideomycetidae</taxon>
        <taxon>Mycosphaerellales</taxon>
        <taxon>Teratosphaeriaceae</taxon>
        <taxon>Hortaea</taxon>
    </lineage>
</organism>
<evidence type="ECO:0000313" key="4">
    <source>
        <dbReference type="EMBL" id="RMY28881.1"/>
    </source>
</evidence>
<dbReference type="PROSITE" id="PS50263">
    <property type="entry name" value="CN_HYDROLASE"/>
    <property type="match status" value="1"/>
</dbReference>
<dbReference type="CDD" id="cd07565">
    <property type="entry name" value="aliphatic_amidase"/>
    <property type="match status" value="1"/>
</dbReference>
<evidence type="ECO:0000256" key="1">
    <source>
        <dbReference type="ARBA" id="ARBA00022801"/>
    </source>
</evidence>
<dbReference type="Proteomes" id="UP000276864">
    <property type="component" value="Unassembled WGS sequence"/>
</dbReference>
<evidence type="ECO:0000313" key="3">
    <source>
        <dbReference type="EMBL" id="RMY02317.1"/>
    </source>
</evidence>
<evidence type="ECO:0000313" key="5">
    <source>
        <dbReference type="Proteomes" id="UP000276864"/>
    </source>
</evidence>
<dbReference type="VEuPathDB" id="FungiDB:BTJ68_10912"/>
<dbReference type="GO" id="GO:0050126">
    <property type="term" value="F:N-carbamoylputrescine amidase activity"/>
    <property type="evidence" value="ECO:0007669"/>
    <property type="project" value="TreeGrafter"/>
</dbReference>
<dbReference type="PANTHER" id="PTHR43674:SF15">
    <property type="entry name" value="FORMAMIDASE"/>
    <property type="match status" value="1"/>
</dbReference>
<dbReference type="AlphaFoldDB" id="A0A3M7AN39"/>
<reference evidence="5 6" key="1">
    <citation type="journal article" date="2018" name="BMC Genomics">
        <title>Genomic evidence for intraspecific hybridization in a clonal and extremely halotolerant yeast.</title>
        <authorList>
            <person name="Gostincar C."/>
            <person name="Stajich J.E."/>
            <person name="Zupancic J."/>
            <person name="Zalar P."/>
            <person name="Gunde-Cimerman N."/>
        </authorList>
    </citation>
    <scope>NUCLEOTIDE SEQUENCE [LARGE SCALE GENOMIC DNA]</scope>
    <source>
        <strain evidence="4 5">EXF-6651</strain>
        <strain evidence="3 6">EXF-6654</strain>
    </source>
</reference>
<feature type="domain" description="CN hydrolase" evidence="2">
    <location>
        <begin position="105"/>
        <end position="348"/>
    </location>
</feature>
<keyword evidence="1" id="KW-0378">Hydrolase</keyword>
<dbReference type="InterPro" id="IPR036526">
    <property type="entry name" value="C-N_Hydrolase_sf"/>
</dbReference>
<evidence type="ECO:0000313" key="6">
    <source>
        <dbReference type="Proteomes" id="UP000282582"/>
    </source>
</evidence>